<organism evidence="12 13">
    <name type="scientific">Uncinocarpus reesii (strain UAMH 1704)</name>
    <dbReference type="NCBI Taxonomy" id="336963"/>
    <lineage>
        <taxon>Eukaryota</taxon>
        <taxon>Fungi</taxon>
        <taxon>Dikarya</taxon>
        <taxon>Ascomycota</taxon>
        <taxon>Pezizomycotina</taxon>
        <taxon>Eurotiomycetes</taxon>
        <taxon>Eurotiomycetidae</taxon>
        <taxon>Onygenales</taxon>
        <taxon>Onygenaceae</taxon>
        <taxon>Uncinocarpus</taxon>
    </lineage>
</organism>
<dbReference type="Gene3D" id="3.40.50.2000">
    <property type="entry name" value="Glycogen Phosphorylase B"/>
    <property type="match status" value="1"/>
</dbReference>
<evidence type="ECO:0000256" key="11">
    <source>
        <dbReference type="ARBA" id="ARBA00024899"/>
    </source>
</evidence>
<evidence type="ECO:0000256" key="5">
    <source>
        <dbReference type="ARBA" id="ARBA00022676"/>
    </source>
</evidence>
<evidence type="ECO:0000256" key="2">
    <source>
        <dbReference type="ARBA" id="ARBA00004922"/>
    </source>
</evidence>
<dbReference type="GO" id="GO:0004578">
    <property type="term" value="F:chitobiosyldiphosphodolichol beta-mannosyltransferase activity"/>
    <property type="evidence" value="ECO:0007669"/>
    <property type="project" value="UniProtKB-EC"/>
</dbReference>
<dbReference type="AlphaFoldDB" id="C4JNH1"/>
<dbReference type="OMA" id="ECQPANI"/>
<dbReference type="HOGENOM" id="CLU_987634_0_0_1"/>
<dbReference type="GO" id="GO:0005789">
    <property type="term" value="C:endoplasmic reticulum membrane"/>
    <property type="evidence" value="ECO:0007669"/>
    <property type="project" value="UniProtKB-SubCell"/>
</dbReference>
<comment type="pathway">
    <text evidence="2">Protein modification; protein glycosylation.</text>
</comment>
<dbReference type="InParanoid" id="C4JNH1"/>
<keyword evidence="7" id="KW-0812">Transmembrane</keyword>
<evidence type="ECO:0000256" key="4">
    <source>
        <dbReference type="ARBA" id="ARBA00015841"/>
    </source>
</evidence>
<dbReference type="RefSeq" id="XP_002543453.1">
    <property type="nucleotide sequence ID" value="XM_002543407.1"/>
</dbReference>
<evidence type="ECO:0000256" key="6">
    <source>
        <dbReference type="ARBA" id="ARBA00022679"/>
    </source>
</evidence>
<keyword evidence="9" id="KW-1133">Transmembrane helix</keyword>
<dbReference type="OrthoDB" id="614844at2759"/>
<dbReference type="FunCoup" id="C4JNH1">
    <property type="interactions" value="796"/>
</dbReference>
<evidence type="ECO:0000313" key="12">
    <source>
        <dbReference type="EMBL" id="EEP78124.1"/>
    </source>
</evidence>
<evidence type="ECO:0000256" key="10">
    <source>
        <dbReference type="ARBA" id="ARBA00023136"/>
    </source>
</evidence>
<keyword evidence="10" id="KW-0472">Membrane</keyword>
<accession>C4JNH1</accession>
<protein>
    <recommendedName>
        <fullName evidence="4">Chitobiosyldiphosphodolichol beta-mannosyltransferase</fullName>
        <ecNumber evidence="3">2.4.1.142</ecNumber>
    </recommendedName>
</protein>
<keyword evidence="6" id="KW-0808">Transferase</keyword>
<dbReference type="PANTHER" id="PTHR13036:SF0">
    <property type="entry name" value="CHITOBIOSYLDIPHOSPHODOLICHOL BETA-MANNOSYLTRANSFERASE"/>
    <property type="match status" value="1"/>
</dbReference>
<dbReference type="STRING" id="336963.C4JNH1"/>
<dbReference type="Proteomes" id="UP000002058">
    <property type="component" value="Unassembled WGS sequence"/>
</dbReference>
<keyword evidence="8" id="KW-0256">Endoplasmic reticulum</keyword>
<name>C4JNH1_UNCRE</name>
<dbReference type="PANTHER" id="PTHR13036">
    <property type="entry name" value="BETA1,4 MANNOSYLTRANSFERASE"/>
    <property type="match status" value="1"/>
</dbReference>
<dbReference type="eggNOG" id="KOG2941">
    <property type="taxonomic scope" value="Eukaryota"/>
</dbReference>
<dbReference type="GeneID" id="8438988"/>
<evidence type="ECO:0000256" key="3">
    <source>
        <dbReference type="ARBA" id="ARBA00012611"/>
    </source>
</evidence>
<keyword evidence="5" id="KW-0328">Glycosyltransferase</keyword>
<comment type="function">
    <text evidence="11">Participates in the formation of the lipid-linked precursor oligosaccharide for N-glycosylation. Involved in assembling the dolichol-pyrophosphate-GlcNAc(2)-Man(5) intermediate on the cytoplasmic surface of the ER.</text>
</comment>
<evidence type="ECO:0000313" key="13">
    <source>
        <dbReference type="Proteomes" id="UP000002058"/>
    </source>
</evidence>
<keyword evidence="13" id="KW-1185">Reference proteome</keyword>
<dbReference type="SUPFAM" id="SSF53756">
    <property type="entry name" value="UDP-Glycosyltransferase/glycogen phosphorylase"/>
    <property type="match status" value="1"/>
</dbReference>
<dbReference type="EC" id="2.4.1.142" evidence="3"/>
<evidence type="ECO:0000256" key="7">
    <source>
        <dbReference type="ARBA" id="ARBA00022692"/>
    </source>
</evidence>
<comment type="subcellular location">
    <subcellularLocation>
        <location evidence="1">Endoplasmic reticulum membrane</location>
        <topology evidence="1">Single-pass membrane protein</topology>
    </subcellularLocation>
</comment>
<evidence type="ECO:0000256" key="8">
    <source>
        <dbReference type="ARBA" id="ARBA00022824"/>
    </source>
</evidence>
<evidence type="ECO:0000256" key="1">
    <source>
        <dbReference type="ARBA" id="ARBA00004389"/>
    </source>
</evidence>
<proteinExistence type="predicted"/>
<dbReference type="KEGG" id="ure:UREG_02969"/>
<dbReference type="EMBL" id="CH476616">
    <property type="protein sequence ID" value="EEP78124.1"/>
    <property type="molecule type" value="Genomic_DNA"/>
</dbReference>
<dbReference type="VEuPathDB" id="FungiDB:UREG_02969"/>
<sequence length="282" mass="31525">MDARPGECQPANISCVRHPISLATAITVLLILKLQPSKHQNPPAAPTLLLAQCVCWLRNTRLIIDWHNFGYSILSMKLGSKHPMVKLLRHHELRVCRFATANFCVSNAMARVLQEEVGIKAPVLVLHDRPSPLFQPVSSEAERFEFLAHLPETTDFMKAVRDGKRSELIDYAKLLACSSLGVCLHTSSSGVDLPMKVVDMFGAGLPVVAWDRYESWHELITDGVNGRGFGSAEELCNHLVDLLGEDRSKLQSLRLGARRESRRRWDDEWDPIAGRFLGLPSS</sequence>
<gene>
    <name evidence="12" type="ORF">UREG_02969</name>
</gene>
<evidence type="ECO:0000256" key="9">
    <source>
        <dbReference type="ARBA" id="ARBA00022989"/>
    </source>
</evidence>
<dbReference type="InterPro" id="IPR026051">
    <property type="entry name" value="ALG1-like"/>
</dbReference>
<reference evidence="13" key="1">
    <citation type="journal article" date="2009" name="Genome Res.">
        <title>Comparative genomic analyses of the human fungal pathogens Coccidioides and their relatives.</title>
        <authorList>
            <person name="Sharpton T.J."/>
            <person name="Stajich J.E."/>
            <person name="Rounsley S.D."/>
            <person name="Gardner M.J."/>
            <person name="Wortman J.R."/>
            <person name="Jordar V.S."/>
            <person name="Maiti R."/>
            <person name="Kodira C.D."/>
            <person name="Neafsey D.E."/>
            <person name="Zeng Q."/>
            <person name="Hung C.-Y."/>
            <person name="McMahan C."/>
            <person name="Muszewska A."/>
            <person name="Grynberg M."/>
            <person name="Mandel M.A."/>
            <person name="Kellner E.M."/>
            <person name="Barker B.M."/>
            <person name="Galgiani J.N."/>
            <person name="Orbach M.J."/>
            <person name="Kirkland T.N."/>
            <person name="Cole G.T."/>
            <person name="Henn M.R."/>
            <person name="Birren B.W."/>
            <person name="Taylor J.W."/>
        </authorList>
    </citation>
    <scope>NUCLEOTIDE SEQUENCE [LARGE SCALE GENOMIC DNA]</scope>
    <source>
        <strain evidence="13">UAMH 1704</strain>
    </source>
</reference>